<reference evidence="3 4" key="1">
    <citation type="submission" date="2016-01" db="EMBL/GenBank/DDBJ databases">
        <title>Investigation of taxonomic status of Bacillus aminovorans.</title>
        <authorList>
            <person name="Verma A."/>
            <person name="Pal Y."/>
            <person name="Krishnamurthi S."/>
        </authorList>
    </citation>
    <scope>NUCLEOTIDE SEQUENCE [LARGE SCALE GENOMIC DNA]</scope>
    <source>
        <strain evidence="3 4">DSM 1314</strain>
    </source>
</reference>
<evidence type="ECO:0000256" key="1">
    <source>
        <dbReference type="ARBA" id="ARBA00022801"/>
    </source>
</evidence>
<evidence type="ECO:0000313" key="3">
    <source>
        <dbReference type="EMBL" id="OAH63258.1"/>
    </source>
</evidence>
<name>A0A177LBZ7_9BACI</name>
<dbReference type="InterPro" id="IPR050695">
    <property type="entry name" value="N-acetylmuramoyl_amidase_3"/>
</dbReference>
<dbReference type="Proteomes" id="UP000076935">
    <property type="component" value="Unassembled WGS sequence"/>
</dbReference>
<evidence type="ECO:0000259" key="2">
    <source>
        <dbReference type="SMART" id="SM00646"/>
    </source>
</evidence>
<comment type="caution">
    <text evidence="3">The sequence shown here is derived from an EMBL/GenBank/DDBJ whole genome shotgun (WGS) entry which is preliminary data.</text>
</comment>
<organism evidence="3 4">
    <name type="scientific">Domibacillus aminovorans</name>
    <dbReference type="NCBI Taxonomy" id="29332"/>
    <lineage>
        <taxon>Bacteria</taxon>
        <taxon>Bacillati</taxon>
        <taxon>Bacillota</taxon>
        <taxon>Bacilli</taxon>
        <taxon>Bacillales</taxon>
        <taxon>Bacillaceae</taxon>
        <taxon>Domibacillus</taxon>
    </lineage>
</organism>
<dbReference type="GO" id="GO:0030288">
    <property type="term" value="C:outer membrane-bounded periplasmic space"/>
    <property type="evidence" value="ECO:0007669"/>
    <property type="project" value="TreeGrafter"/>
</dbReference>
<dbReference type="GO" id="GO:0008745">
    <property type="term" value="F:N-acetylmuramoyl-L-alanine amidase activity"/>
    <property type="evidence" value="ECO:0007669"/>
    <property type="project" value="InterPro"/>
</dbReference>
<dbReference type="EMBL" id="LQWY01000002">
    <property type="protein sequence ID" value="OAH63258.1"/>
    <property type="molecule type" value="Genomic_DNA"/>
</dbReference>
<evidence type="ECO:0000313" key="4">
    <source>
        <dbReference type="Proteomes" id="UP000076935"/>
    </source>
</evidence>
<dbReference type="Pfam" id="PF01520">
    <property type="entry name" value="Amidase_3"/>
    <property type="match status" value="1"/>
</dbReference>
<accession>A0A177LBZ7</accession>
<dbReference type="Gene3D" id="3.40.630.40">
    <property type="entry name" value="Zn-dependent exopeptidases"/>
    <property type="match status" value="1"/>
</dbReference>
<dbReference type="RefSeq" id="WP_063964389.1">
    <property type="nucleotide sequence ID" value="NZ_JBCNAN010000078.1"/>
</dbReference>
<dbReference type="SUPFAM" id="SSF53187">
    <property type="entry name" value="Zn-dependent exopeptidases"/>
    <property type="match status" value="1"/>
</dbReference>
<dbReference type="PANTHER" id="PTHR30404">
    <property type="entry name" value="N-ACETYLMURAMOYL-L-ALANINE AMIDASE"/>
    <property type="match status" value="1"/>
</dbReference>
<keyword evidence="1" id="KW-0378">Hydrolase</keyword>
<dbReference type="GO" id="GO:0009253">
    <property type="term" value="P:peptidoglycan catabolic process"/>
    <property type="evidence" value="ECO:0007669"/>
    <property type="project" value="InterPro"/>
</dbReference>
<sequence length="258" mass="28365">MNKEIIIVIDFGHGLPDPGAVKYGQEYQYAASIGREIAKRLPDNVKVIYTRTSDKALNVDKGRDLAARCAIANKNGAVIFVSIHLNAGGGTGYETLVYSPNEEANIVHAEIKKVLDKYKVKDRGIKKRPDLVVLKGTNATALLLEMAFIDNKADMDLLNNQTYFNELCQATADGICKAVGVTPKSVTGSSAVATGSDQVKEEETKVAEQYKKDAAPSPRFEEAQKWAKENGISDGTYPQRPVTREEVWSMMHRMSKVK</sequence>
<dbReference type="PANTHER" id="PTHR30404:SF0">
    <property type="entry name" value="N-ACETYLMURAMOYL-L-ALANINE AMIDASE AMIC"/>
    <property type="match status" value="1"/>
</dbReference>
<dbReference type="InterPro" id="IPR002508">
    <property type="entry name" value="MurNAc-LAA_cat"/>
</dbReference>
<dbReference type="CDD" id="cd02696">
    <property type="entry name" value="MurNAc-LAA"/>
    <property type="match status" value="1"/>
</dbReference>
<protein>
    <recommendedName>
        <fullName evidence="2">MurNAc-LAA domain-containing protein</fullName>
    </recommendedName>
</protein>
<keyword evidence="4" id="KW-1185">Reference proteome</keyword>
<feature type="domain" description="MurNAc-LAA" evidence="2">
    <location>
        <begin position="69"/>
        <end position="176"/>
    </location>
</feature>
<dbReference type="SMART" id="SM00646">
    <property type="entry name" value="Ami_3"/>
    <property type="match status" value="1"/>
</dbReference>
<gene>
    <name evidence="3" type="ORF">AWH49_06830</name>
</gene>
<dbReference type="AlphaFoldDB" id="A0A177LBZ7"/>
<proteinExistence type="predicted"/>